<accession>A0A9P0E735</accession>
<evidence type="ECO:0000256" key="4">
    <source>
        <dbReference type="ARBA" id="ARBA00023136"/>
    </source>
</evidence>
<keyword evidence="8" id="KW-1185">Reference proteome</keyword>
<feature type="transmembrane region" description="Helical" evidence="5">
    <location>
        <begin position="356"/>
        <end position="373"/>
    </location>
</feature>
<dbReference type="EMBL" id="OV725077">
    <property type="protein sequence ID" value="CAH1389622.1"/>
    <property type="molecule type" value="Genomic_DNA"/>
</dbReference>
<evidence type="ECO:0000256" key="3">
    <source>
        <dbReference type="ARBA" id="ARBA00022989"/>
    </source>
</evidence>
<feature type="transmembrane region" description="Helical" evidence="5">
    <location>
        <begin position="68"/>
        <end position="92"/>
    </location>
</feature>
<dbReference type="InterPro" id="IPR013057">
    <property type="entry name" value="AA_transpt_TM"/>
</dbReference>
<comment type="subcellular location">
    <subcellularLocation>
        <location evidence="1">Membrane</location>
        <topology evidence="1">Multi-pass membrane protein</topology>
    </subcellularLocation>
</comment>
<keyword evidence="4 5" id="KW-0472">Membrane</keyword>
<dbReference type="GO" id="GO:0005774">
    <property type="term" value="C:vacuolar membrane"/>
    <property type="evidence" value="ECO:0007669"/>
    <property type="project" value="TreeGrafter"/>
</dbReference>
<evidence type="ECO:0000256" key="2">
    <source>
        <dbReference type="ARBA" id="ARBA00022692"/>
    </source>
</evidence>
<feature type="transmembrane region" description="Helical" evidence="5">
    <location>
        <begin position="385"/>
        <end position="405"/>
    </location>
</feature>
<feature type="transmembrane region" description="Helical" evidence="5">
    <location>
        <begin position="236"/>
        <end position="254"/>
    </location>
</feature>
<feature type="transmembrane region" description="Helical" evidence="5">
    <location>
        <begin position="137"/>
        <end position="158"/>
    </location>
</feature>
<evidence type="ECO:0000313" key="8">
    <source>
        <dbReference type="Proteomes" id="UP001152798"/>
    </source>
</evidence>
<evidence type="ECO:0000256" key="1">
    <source>
        <dbReference type="ARBA" id="ARBA00004141"/>
    </source>
</evidence>
<protein>
    <recommendedName>
        <fullName evidence="6">Amino acid transporter transmembrane domain-containing protein</fullName>
    </recommendedName>
</protein>
<dbReference type="Proteomes" id="UP001152798">
    <property type="component" value="Chromosome 1"/>
</dbReference>
<proteinExistence type="predicted"/>
<sequence length="443" mass="48417">MFFITKILSVIRSIGSTESQKTNEDVESTKGTELPICPKTSYFDGLVHMFRATVGTGILALPVAFSQLGYIGGIIGVVFILFISNYCAVILVDCQRELSRRNKDMVPTYQGTVQAAFAGGPKAVRSLAPIFVTSTNIFILLGQIGGICVYIVFIASNIKAAVYPHFDMDLRYFELLIFIPIVAINMVLNLKKLSVVSTLGNAILLTSVAVVLYYIFREPISMEGKHAFGPISNVPQFFGTVFFASCCITMVLPLQNEMKREDQLGGSCGVLNVSAYLYGSLYVAFGLCGYLKYGDAAAGSITLNLPSGEMLGQAVQLLLALSVLTATAIHNYIGVSIIWDDYLDKRLTKNRLLAQYLIRILSITFTLLVALLVPNLELLLSVTGVLGQCTLSTTVPCIVNILTYYEQPSFWAYVRKFWIDAIALIVTVVVLIFGLASALFIDV</sequence>
<feature type="domain" description="Amino acid transporter transmembrane" evidence="6">
    <location>
        <begin position="39"/>
        <end position="437"/>
    </location>
</feature>
<organism evidence="7 8">
    <name type="scientific">Nezara viridula</name>
    <name type="common">Southern green stink bug</name>
    <name type="synonym">Cimex viridulus</name>
    <dbReference type="NCBI Taxonomy" id="85310"/>
    <lineage>
        <taxon>Eukaryota</taxon>
        <taxon>Metazoa</taxon>
        <taxon>Ecdysozoa</taxon>
        <taxon>Arthropoda</taxon>
        <taxon>Hexapoda</taxon>
        <taxon>Insecta</taxon>
        <taxon>Pterygota</taxon>
        <taxon>Neoptera</taxon>
        <taxon>Paraneoptera</taxon>
        <taxon>Hemiptera</taxon>
        <taxon>Heteroptera</taxon>
        <taxon>Panheteroptera</taxon>
        <taxon>Pentatomomorpha</taxon>
        <taxon>Pentatomoidea</taxon>
        <taxon>Pentatomidae</taxon>
        <taxon>Pentatominae</taxon>
        <taxon>Nezara</taxon>
    </lineage>
</organism>
<keyword evidence="2 5" id="KW-0812">Transmembrane</keyword>
<feature type="transmembrane region" description="Helical" evidence="5">
    <location>
        <begin position="275"/>
        <end position="293"/>
    </location>
</feature>
<keyword evidence="3 5" id="KW-1133">Transmembrane helix</keyword>
<feature type="transmembrane region" description="Helical" evidence="5">
    <location>
        <begin position="313"/>
        <end position="335"/>
    </location>
</feature>
<dbReference type="PANTHER" id="PTHR22950:SF340">
    <property type="entry name" value="AMINO ACID TRANSPORTER TRANSMEMBRANE DOMAIN-CONTAINING PROTEIN-RELATED"/>
    <property type="match status" value="1"/>
</dbReference>
<dbReference type="PANTHER" id="PTHR22950">
    <property type="entry name" value="AMINO ACID TRANSPORTER"/>
    <property type="match status" value="1"/>
</dbReference>
<dbReference type="AlphaFoldDB" id="A0A9P0E735"/>
<evidence type="ECO:0000256" key="5">
    <source>
        <dbReference type="SAM" id="Phobius"/>
    </source>
</evidence>
<dbReference type="OrthoDB" id="1684102at2759"/>
<dbReference type="Pfam" id="PF01490">
    <property type="entry name" value="Aa_trans"/>
    <property type="match status" value="1"/>
</dbReference>
<reference evidence="7" key="1">
    <citation type="submission" date="2022-01" db="EMBL/GenBank/DDBJ databases">
        <authorList>
            <person name="King R."/>
        </authorList>
    </citation>
    <scope>NUCLEOTIDE SEQUENCE</scope>
</reference>
<feature type="transmembrane region" description="Helical" evidence="5">
    <location>
        <begin position="195"/>
        <end position="216"/>
    </location>
</feature>
<evidence type="ECO:0000259" key="6">
    <source>
        <dbReference type="Pfam" id="PF01490"/>
    </source>
</evidence>
<evidence type="ECO:0000313" key="7">
    <source>
        <dbReference type="EMBL" id="CAH1389622.1"/>
    </source>
</evidence>
<gene>
    <name evidence="7" type="ORF">NEZAVI_LOCUS994</name>
</gene>
<feature type="transmembrane region" description="Helical" evidence="5">
    <location>
        <begin position="417"/>
        <end position="441"/>
    </location>
</feature>
<dbReference type="GO" id="GO:0015179">
    <property type="term" value="F:L-amino acid transmembrane transporter activity"/>
    <property type="evidence" value="ECO:0007669"/>
    <property type="project" value="TreeGrafter"/>
</dbReference>
<name>A0A9P0E735_NEZVI</name>
<feature type="transmembrane region" description="Helical" evidence="5">
    <location>
        <begin position="170"/>
        <end position="188"/>
    </location>
</feature>